<feature type="domain" description="ABC transmembrane type-1" evidence="8">
    <location>
        <begin position="69"/>
        <end position="261"/>
    </location>
</feature>
<evidence type="ECO:0000259" key="8">
    <source>
        <dbReference type="PROSITE" id="PS50928"/>
    </source>
</evidence>
<proteinExistence type="inferred from homology"/>
<protein>
    <submittedName>
        <fullName evidence="9">ABC transporter permease</fullName>
    </submittedName>
</protein>
<dbReference type="PANTHER" id="PTHR43744:SF12">
    <property type="entry name" value="ABC TRANSPORTER PERMEASE PROTEIN MG189-RELATED"/>
    <property type="match status" value="1"/>
</dbReference>
<comment type="caution">
    <text evidence="9">The sequence shown here is derived from an EMBL/GenBank/DDBJ whole genome shotgun (WGS) entry which is preliminary data.</text>
</comment>
<dbReference type="InterPro" id="IPR000515">
    <property type="entry name" value="MetI-like"/>
</dbReference>
<organism evidence="9 10">
    <name type="scientific">Clostridium thermosuccinogenes</name>
    <dbReference type="NCBI Taxonomy" id="84032"/>
    <lineage>
        <taxon>Bacteria</taxon>
        <taxon>Bacillati</taxon>
        <taxon>Bacillota</taxon>
        <taxon>Clostridia</taxon>
        <taxon>Eubacteriales</taxon>
        <taxon>Clostridiaceae</taxon>
        <taxon>Clostridium</taxon>
    </lineage>
</organism>
<dbReference type="CDD" id="cd06261">
    <property type="entry name" value="TM_PBP2"/>
    <property type="match status" value="1"/>
</dbReference>
<evidence type="ECO:0000256" key="4">
    <source>
        <dbReference type="ARBA" id="ARBA00022692"/>
    </source>
</evidence>
<dbReference type="InterPro" id="IPR035906">
    <property type="entry name" value="MetI-like_sf"/>
</dbReference>
<feature type="transmembrane region" description="Helical" evidence="7">
    <location>
        <begin position="68"/>
        <end position="94"/>
    </location>
</feature>
<dbReference type="OrthoDB" id="27560at2"/>
<dbReference type="EMBL" id="NIOJ01000001">
    <property type="protein sequence ID" value="PNU01643.1"/>
    <property type="molecule type" value="Genomic_DNA"/>
</dbReference>
<evidence type="ECO:0000313" key="10">
    <source>
        <dbReference type="Proteomes" id="UP000236151"/>
    </source>
</evidence>
<feature type="transmembrane region" description="Helical" evidence="7">
    <location>
        <begin position="240"/>
        <end position="260"/>
    </location>
</feature>
<keyword evidence="3" id="KW-1003">Cell membrane</keyword>
<dbReference type="GO" id="GO:0005886">
    <property type="term" value="C:plasma membrane"/>
    <property type="evidence" value="ECO:0007669"/>
    <property type="project" value="UniProtKB-SubCell"/>
</dbReference>
<comment type="similarity">
    <text evidence="7">Belongs to the binding-protein-dependent transport system permease family.</text>
</comment>
<feature type="transmembrane region" description="Helical" evidence="7">
    <location>
        <begin position="106"/>
        <end position="127"/>
    </location>
</feature>
<dbReference type="RefSeq" id="WP_103079871.1">
    <property type="nucleotide sequence ID" value="NZ_NIOJ01000001.1"/>
</dbReference>
<evidence type="ECO:0000313" key="9">
    <source>
        <dbReference type="EMBL" id="PNU01643.1"/>
    </source>
</evidence>
<dbReference type="Proteomes" id="UP000236151">
    <property type="component" value="Unassembled WGS sequence"/>
</dbReference>
<keyword evidence="6 7" id="KW-0472">Membrane</keyword>
<evidence type="ECO:0000256" key="7">
    <source>
        <dbReference type="RuleBase" id="RU363032"/>
    </source>
</evidence>
<keyword evidence="10" id="KW-1185">Reference proteome</keyword>
<accession>A0A2K2FS85</accession>
<keyword evidence="5 7" id="KW-1133">Transmembrane helix</keyword>
<dbReference type="AlphaFoldDB" id="A0A2K2FS85"/>
<evidence type="ECO:0000256" key="5">
    <source>
        <dbReference type="ARBA" id="ARBA00022989"/>
    </source>
</evidence>
<sequence>MRKSVSQIVLMIILVLGLFIFAVPFIFMVSNSFEKFTFSLPFPPRLFPKEFVWDNYLEILNKQKICRYFFNSVVVTVLTTFFGVTLAALSAYGFARINFKGREPLFKIYLFTLMVPGVLNIIPQFAILNSLHLISTHQGLILLYVGTGICGTTFFLRGFMESVPKELDESVVMDGGSHWTIFSKILLPLSKPALATISVMMMQGTWDDYFTAKVILGSNEKLFTMPIMIQRLHGQHATKWGLVFAASILMLIPVIILYVISQKYFVVGGISEGGIKG</sequence>
<gene>
    <name evidence="9" type="ORF">CDQ84_00985</name>
</gene>
<dbReference type="Gene3D" id="1.10.3720.10">
    <property type="entry name" value="MetI-like"/>
    <property type="match status" value="1"/>
</dbReference>
<dbReference type="GO" id="GO:0055085">
    <property type="term" value="P:transmembrane transport"/>
    <property type="evidence" value="ECO:0007669"/>
    <property type="project" value="InterPro"/>
</dbReference>
<name>A0A2K2FS85_9CLOT</name>
<keyword evidence="4 7" id="KW-0812">Transmembrane</keyword>
<feature type="transmembrane region" description="Helical" evidence="7">
    <location>
        <begin position="7"/>
        <end position="29"/>
    </location>
</feature>
<evidence type="ECO:0000256" key="6">
    <source>
        <dbReference type="ARBA" id="ARBA00023136"/>
    </source>
</evidence>
<dbReference type="PROSITE" id="PS50928">
    <property type="entry name" value="ABC_TM1"/>
    <property type="match status" value="1"/>
</dbReference>
<comment type="subcellular location">
    <subcellularLocation>
        <location evidence="1 7">Cell membrane</location>
        <topology evidence="1 7">Multi-pass membrane protein</topology>
    </subcellularLocation>
</comment>
<evidence type="ECO:0000256" key="3">
    <source>
        <dbReference type="ARBA" id="ARBA00022475"/>
    </source>
</evidence>
<feature type="transmembrane region" description="Helical" evidence="7">
    <location>
        <begin position="139"/>
        <end position="156"/>
    </location>
</feature>
<evidence type="ECO:0000256" key="2">
    <source>
        <dbReference type="ARBA" id="ARBA00022448"/>
    </source>
</evidence>
<dbReference type="Pfam" id="PF00528">
    <property type="entry name" value="BPD_transp_1"/>
    <property type="match status" value="1"/>
</dbReference>
<keyword evidence="2 7" id="KW-0813">Transport</keyword>
<dbReference type="KEGG" id="cthd:CDO33_16970"/>
<reference evidence="9 10" key="1">
    <citation type="submission" date="2017-06" db="EMBL/GenBank/DDBJ databases">
        <title>Investigating the central metabolism of Clostridium thermosuccinogenes.</title>
        <authorList>
            <person name="Koendjbiharie J.G."/>
            <person name="van Kranenburg R."/>
        </authorList>
    </citation>
    <scope>NUCLEOTIDE SEQUENCE [LARGE SCALE GENOMIC DNA]</scope>
    <source>
        <strain evidence="9 10">DSM 5806</strain>
    </source>
</reference>
<dbReference type="PANTHER" id="PTHR43744">
    <property type="entry name" value="ABC TRANSPORTER PERMEASE PROTEIN MG189-RELATED-RELATED"/>
    <property type="match status" value="1"/>
</dbReference>
<dbReference type="SUPFAM" id="SSF161098">
    <property type="entry name" value="MetI-like"/>
    <property type="match status" value="1"/>
</dbReference>
<evidence type="ECO:0000256" key="1">
    <source>
        <dbReference type="ARBA" id="ARBA00004651"/>
    </source>
</evidence>